<name>A0A3N4NW42_9FLAO</name>
<protein>
    <recommendedName>
        <fullName evidence="3">Adhesin domain-containing protein</fullName>
    </recommendedName>
</protein>
<evidence type="ECO:0000313" key="1">
    <source>
        <dbReference type="EMBL" id="RPD95809.1"/>
    </source>
</evidence>
<organism evidence="1 2">
    <name type="scientific">Aureibaculum marinum</name>
    <dbReference type="NCBI Taxonomy" id="2487930"/>
    <lineage>
        <taxon>Bacteria</taxon>
        <taxon>Pseudomonadati</taxon>
        <taxon>Bacteroidota</taxon>
        <taxon>Flavobacteriia</taxon>
        <taxon>Flavobacteriales</taxon>
        <taxon>Flavobacteriaceae</taxon>
        <taxon>Aureibaculum</taxon>
    </lineage>
</organism>
<reference evidence="1 2" key="1">
    <citation type="submission" date="2018-11" db="EMBL/GenBank/DDBJ databases">
        <title>Aureibaculum marinum gen. nov., sp. nov., a member of the family Flavobacteriaceae isolated from the Bohai Sea.</title>
        <authorList>
            <person name="Ji X."/>
        </authorList>
    </citation>
    <scope>NUCLEOTIDE SEQUENCE [LARGE SCALE GENOMIC DNA]</scope>
    <source>
        <strain evidence="1 2">BH-SD17</strain>
    </source>
</reference>
<keyword evidence="2" id="KW-1185">Reference proteome</keyword>
<evidence type="ECO:0000313" key="2">
    <source>
        <dbReference type="Proteomes" id="UP000270856"/>
    </source>
</evidence>
<proteinExistence type="predicted"/>
<sequence length="223" mass="25176">MKSNLSIYIFIYLFTQPLLAQKTVVKQIDFKNQKIEVQLEDIDLLEIVHTNQNIVKISMNDYEENPSKLDVINTEKIISISSLKIMPLVHLETEKNCYEQPLFPSYTLIVPTKCDVSITFKNGNFSTNNFKGNLNLMLNTGDVVIDKFQGSVNVQLFSGNVEATIINTQAIVQSNHGKILTTFNTRTWQKTENSLIGTLGSKKNLLSVKSINANIMLNNSTTR</sequence>
<dbReference type="AlphaFoldDB" id="A0A3N4NW42"/>
<dbReference type="EMBL" id="RPFJ01000015">
    <property type="protein sequence ID" value="RPD95809.1"/>
    <property type="molecule type" value="Genomic_DNA"/>
</dbReference>
<dbReference type="Proteomes" id="UP000270856">
    <property type="component" value="Unassembled WGS sequence"/>
</dbReference>
<accession>A0A3N4NW42</accession>
<gene>
    <name evidence="1" type="ORF">EGM88_11330</name>
</gene>
<evidence type="ECO:0008006" key="3">
    <source>
        <dbReference type="Google" id="ProtNLM"/>
    </source>
</evidence>
<dbReference type="RefSeq" id="WP_123898401.1">
    <property type="nucleotide sequence ID" value="NZ_RPFJ01000015.1"/>
</dbReference>
<dbReference type="OrthoDB" id="1432219at2"/>
<comment type="caution">
    <text evidence="1">The sequence shown here is derived from an EMBL/GenBank/DDBJ whole genome shotgun (WGS) entry which is preliminary data.</text>
</comment>